<dbReference type="EMBL" id="JARKIB010000003">
    <property type="protein sequence ID" value="KAJ7782949.1"/>
    <property type="molecule type" value="Genomic_DNA"/>
</dbReference>
<protein>
    <recommendedName>
        <fullName evidence="2">DUF6532 domain-containing protein</fullName>
    </recommendedName>
</protein>
<accession>A0AAD7P0S7</accession>
<feature type="region of interest" description="Disordered" evidence="1">
    <location>
        <begin position="1"/>
        <end position="210"/>
    </location>
</feature>
<name>A0AAD7P0S7_9AGAR</name>
<feature type="compositionally biased region" description="Polar residues" evidence="1">
    <location>
        <begin position="85"/>
        <end position="97"/>
    </location>
</feature>
<evidence type="ECO:0000313" key="3">
    <source>
        <dbReference type="EMBL" id="KAJ7782949.1"/>
    </source>
</evidence>
<feature type="compositionally biased region" description="Basic and acidic residues" evidence="1">
    <location>
        <begin position="30"/>
        <end position="74"/>
    </location>
</feature>
<comment type="caution">
    <text evidence="3">The sequence shown here is derived from an EMBL/GenBank/DDBJ whole genome shotgun (WGS) entry which is preliminary data.</text>
</comment>
<feature type="compositionally biased region" description="Polar residues" evidence="1">
    <location>
        <begin position="1"/>
        <end position="19"/>
    </location>
</feature>
<dbReference type="AlphaFoldDB" id="A0AAD7P0S7"/>
<feature type="compositionally biased region" description="Basic residues" evidence="1">
    <location>
        <begin position="168"/>
        <end position="185"/>
    </location>
</feature>
<evidence type="ECO:0000256" key="1">
    <source>
        <dbReference type="SAM" id="MobiDB-lite"/>
    </source>
</evidence>
<proteinExistence type="predicted"/>
<feature type="compositionally biased region" description="Acidic residues" evidence="1">
    <location>
        <begin position="140"/>
        <end position="154"/>
    </location>
</feature>
<keyword evidence="4" id="KW-1185">Reference proteome</keyword>
<evidence type="ECO:0000259" key="2">
    <source>
        <dbReference type="Pfam" id="PF20149"/>
    </source>
</evidence>
<reference evidence="3" key="1">
    <citation type="submission" date="2023-03" db="EMBL/GenBank/DDBJ databases">
        <title>Massive genome expansion in bonnet fungi (Mycena s.s.) driven by repeated elements and novel gene families across ecological guilds.</title>
        <authorList>
            <consortium name="Lawrence Berkeley National Laboratory"/>
            <person name="Harder C.B."/>
            <person name="Miyauchi S."/>
            <person name="Viragh M."/>
            <person name="Kuo A."/>
            <person name="Thoen E."/>
            <person name="Andreopoulos B."/>
            <person name="Lu D."/>
            <person name="Skrede I."/>
            <person name="Drula E."/>
            <person name="Henrissat B."/>
            <person name="Morin E."/>
            <person name="Kohler A."/>
            <person name="Barry K."/>
            <person name="LaButti K."/>
            <person name="Morin E."/>
            <person name="Salamov A."/>
            <person name="Lipzen A."/>
            <person name="Mereny Z."/>
            <person name="Hegedus B."/>
            <person name="Baldrian P."/>
            <person name="Stursova M."/>
            <person name="Weitz H."/>
            <person name="Taylor A."/>
            <person name="Grigoriev I.V."/>
            <person name="Nagy L.G."/>
            <person name="Martin F."/>
            <person name="Kauserud H."/>
        </authorList>
    </citation>
    <scope>NUCLEOTIDE SEQUENCE</scope>
    <source>
        <strain evidence="3">CBHHK182m</strain>
    </source>
</reference>
<dbReference type="Pfam" id="PF20149">
    <property type="entry name" value="DUF6532"/>
    <property type="match status" value="1"/>
</dbReference>
<gene>
    <name evidence="3" type="ORF">B0H16DRAFT_1447187</name>
</gene>
<sequence>MAMTSLQRHPTSSYPTSTLPAPPQGSRARASRERTEAAKDDKLAKMEKKLKTAQKKLDKTHARLQEYGADRMPMESEEEDDAPVNMSSFSDSFTSRGIVSRAAPKTATKKLRKGGEAPITTPMSRIPLSDLQDTPNIPESFDDAAQDLDSEAGGDIEGSRSSPALQVPRKRARSSSPTKRRKKRAKVAEPLSQAAFVAGKAPGGSRTNLKDYTEPARTLLHNAMHRYEVCVDTLNTYPGAELQMQWVKEIWDQVCTEAEERMQLTERMAGMITKYGSHARSTVVGCVCPLIAPTFGFKLGDSDKILRKNLKLHKVLLDESGFHYRDTEARTGYAKNDIVMESMRVTWFKNKSARGVRFMQAFSPITLVTLALTFTAIEFCIEEYSTGRFQPGIFDEVENKERYMVHLQDLTEWAALKPSVTDVIRQQMHDKLRAATGAALVKPTGRMSEAGRTRALEELEAMNVDQEGVDSDEE</sequence>
<dbReference type="InterPro" id="IPR045341">
    <property type="entry name" value="DUF6532"/>
</dbReference>
<feature type="domain" description="DUF6532" evidence="2">
    <location>
        <begin position="223"/>
        <end position="413"/>
    </location>
</feature>
<evidence type="ECO:0000313" key="4">
    <source>
        <dbReference type="Proteomes" id="UP001215598"/>
    </source>
</evidence>
<organism evidence="3 4">
    <name type="scientific">Mycena metata</name>
    <dbReference type="NCBI Taxonomy" id="1033252"/>
    <lineage>
        <taxon>Eukaryota</taxon>
        <taxon>Fungi</taxon>
        <taxon>Dikarya</taxon>
        <taxon>Basidiomycota</taxon>
        <taxon>Agaricomycotina</taxon>
        <taxon>Agaricomycetes</taxon>
        <taxon>Agaricomycetidae</taxon>
        <taxon>Agaricales</taxon>
        <taxon>Marasmiineae</taxon>
        <taxon>Mycenaceae</taxon>
        <taxon>Mycena</taxon>
    </lineage>
</organism>
<dbReference type="Proteomes" id="UP001215598">
    <property type="component" value="Unassembled WGS sequence"/>
</dbReference>